<evidence type="ECO:0000313" key="2">
    <source>
        <dbReference type="EMBL" id="MDP9647818.1"/>
    </source>
</evidence>
<proteinExistence type="predicted"/>
<name>A0AB73ICU4_9BURK</name>
<feature type="region of interest" description="Disordered" evidence="1">
    <location>
        <begin position="1"/>
        <end position="31"/>
    </location>
</feature>
<accession>A0AB73ICU4</accession>
<reference evidence="2" key="1">
    <citation type="submission" date="2023-07" db="EMBL/GenBank/DDBJ databases">
        <title>Sorghum-associated microbial communities from plants grown in Nebraska, USA.</title>
        <authorList>
            <person name="Schachtman D."/>
        </authorList>
    </citation>
    <scope>NUCLEOTIDE SEQUENCE</scope>
    <source>
        <strain evidence="2">DS1061</strain>
    </source>
</reference>
<dbReference type="AlphaFoldDB" id="A0AB73ICU4"/>
<comment type="caution">
    <text evidence="2">The sequence shown here is derived from an EMBL/GenBank/DDBJ whole genome shotgun (WGS) entry which is preliminary data.</text>
</comment>
<dbReference type="Proteomes" id="UP001229486">
    <property type="component" value="Unassembled WGS sequence"/>
</dbReference>
<feature type="compositionally biased region" description="Basic and acidic residues" evidence="1">
    <location>
        <begin position="10"/>
        <end position="31"/>
    </location>
</feature>
<evidence type="ECO:0000313" key="3">
    <source>
        <dbReference type="Proteomes" id="UP001229486"/>
    </source>
</evidence>
<protein>
    <submittedName>
        <fullName evidence="2">Uncharacterized protein</fullName>
    </submittedName>
</protein>
<sequence>MTMAIMSRMRLAEAHRRERDKPAVPEISKLR</sequence>
<gene>
    <name evidence="2" type="ORF">J2793_003264</name>
</gene>
<evidence type="ECO:0000256" key="1">
    <source>
        <dbReference type="SAM" id="MobiDB-lite"/>
    </source>
</evidence>
<dbReference type="EMBL" id="JAURTK010000003">
    <property type="protein sequence ID" value="MDP9647818.1"/>
    <property type="molecule type" value="Genomic_DNA"/>
</dbReference>
<organism evidence="2 3">
    <name type="scientific">Paraburkholderia caledonica</name>
    <dbReference type="NCBI Taxonomy" id="134536"/>
    <lineage>
        <taxon>Bacteria</taxon>
        <taxon>Pseudomonadati</taxon>
        <taxon>Pseudomonadota</taxon>
        <taxon>Betaproteobacteria</taxon>
        <taxon>Burkholderiales</taxon>
        <taxon>Burkholderiaceae</taxon>
        <taxon>Paraburkholderia</taxon>
    </lineage>
</organism>